<dbReference type="EMBL" id="CACRXK020023559">
    <property type="protein sequence ID" value="CAB4037878.1"/>
    <property type="molecule type" value="Genomic_DNA"/>
</dbReference>
<comment type="caution">
    <text evidence="2">The sequence shown here is derived from an EMBL/GenBank/DDBJ whole genome shotgun (WGS) entry which is preliminary data.</text>
</comment>
<evidence type="ECO:0000313" key="3">
    <source>
        <dbReference type="Proteomes" id="UP001152795"/>
    </source>
</evidence>
<keyword evidence="3" id="KW-1185">Reference proteome</keyword>
<gene>
    <name evidence="2" type="ORF">PACLA_8A038826</name>
</gene>
<dbReference type="Proteomes" id="UP001152795">
    <property type="component" value="Unassembled WGS sequence"/>
</dbReference>
<feature type="compositionally biased region" description="Basic and acidic residues" evidence="1">
    <location>
        <begin position="26"/>
        <end position="37"/>
    </location>
</feature>
<name>A0A6S7K341_PARCT</name>
<protein>
    <submittedName>
        <fullName evidence="2">Uncharacterized protein</fullName>
    </submittedName>
</protein>
<evidence type="ECO:0000313" key="2">
    <source>
        <dbReference type="EMBL" id="CAB4037878.1"/>
    </source>
</evidence>
<reference evidence="2" key="1">
    <citation type="submission" date="2020-04" db="EMBL/GenBank/DDBJ databases">
        <authorList>
            <person name="Alioto T."/>
            <person name="Alioto T."/>
            <person name="Gomez Garrido J."/>
        </authorList>
    </citation>
    <scope>NUCLEOTIDE SEQUENCE</scope>
    <source>
        <strain evidence="2">A484AB</strain>
    </source>
</reference>
<feature type="region of interest" description="Disordered" evidence="1">
    <location>
        <begin position="26"/>
        <end position="49"/>
    </location>
</feature>
<evidence type="ECO:0000256" key="1">
    <source>
        <dbReference type="SAM" id="MobiDB-lite"/>
    </source>
</evidence>
<sequence>MKAKCQMLDEKVEKIVKEVEGLQEVKDELDQEARGSPEHGSNSTEKSRWRIPTYSLDGKVTVSAALARKRRKATFEAARKIHGGKVELSTPGAIGLIDTALDK</sequence>
<accession>A0A6S7K341</accession>
<organism evidence="2 3">
    <name type="scientific">Paramuricea clavata</name>
    <name type="common">Red gorgonian</name>
    <name type="synonym">Violescent sea-whip</name>
    <dbReference type="NCBI Taxonomy" id="317549"/>
    <lineage>
        <taxon>Eukaryota</taxon>
        <taxon>Metazoa</taxon>
        <taxon>Cnidaria</taxon>
        <taxon>Anthozoa</taxon>
        <taxon>Octocorallia</taxon>
        <taxon>Malacalcyonacea</taxon>
        <taxon>Plexauridae</taxon>
        <taxon>Paramuricea</taxon>
    </lineage>
</organism>
<dbReference type="AlphaFoldDB" id="A0A6S7K341"/>
<proteinExistence type="predicted"/>